<protein>
    <submittedName>
        <fullName evidence="1">Uncharacterized protein</fullName>
    </submittedName>
</protein>
<gene>
    <name evidence="1" type="ORF">E2C01_039785</name>
</gene>
<dbReference type="EMBL" id="VSRR010007031">
    <property type="protein sequence ID" value="MPC46075.1"/>
    <property type="molecule type" value="Genomic_DNA"/>
</dbReference>
<accession>A0A5B7FKX5</accession>
<organism evidence="1 2">
    <name type="scientific">Portunus trituberculatus</name>
    <name type="common">Swimming crab</name>
    <name type="synonym">Neptunus trituberculatus</name>
    <dbReference type="NCBI Taxonomy" id="210409"/>
    <lineage>
        <taxon>Eukaryota</taxon>
        <taxon>Metazoa</taxon>
        <taxon>Ecdysozoa</taxon>
        <taxon>Arthropoda</taxon>
        <taxon>Crustacea</taxon>
        <taxon>Multicrustacea</taxon>
        <taxon>Malacostraca</taxon>
        <taxon>Eumalacostraca</taxon>
        <taxon>Eucarida</taxon>
        <taxon>Decapoda</taxon>
        <taxon>Pleocyemata</taxon>
        <taxon>Brachyura</taxon>
        <taxon>Eubrachyura</taxon>
        <taxon>Portunoidea</taxon>
        <taxon>Portunidae</taxon>
        <taxon>Portuninae</taxon>
        <taxon>Portunus</taxon>
    </lineage>
</organism>
<evidence type="ECO:0000313" key="1">
    <source>
        <dbReference type="EMBL" id="MPC46075.1"/>
    </source>
</evidence>
<evidence type="ECO:0000313" key="2">
    <source>
        <dbReference type="Proteomes" id="UP000324222"/>
    </source>
</evidence>
<dbReference type="Proteomes" id="UP000324222">
    <property type="component" value="Unassembled WGS sequence"/>
</dbReference>
<proteinExistence type="predicted"/>
<comment type="caution">
    <text evidence="1">The sequence shown here is derived from an EMBL/GenBank/DDBJ whole genome shotgun (WGS) entry which is preliminary data.</text>
</comment>
<dbReference type="AlphaFoldDB" id="A0A5B7FKX5"/>
<reference evidence="1 2" key="1">
    <citation type="submission" date="2019-05" db="EMBL/GenBank/DDBJ databases">
        <title>Another draft genome of Portunus trituberculatus and its Hox gene families provides insights of decapod evolution.</title>
        <authorList>
            <person name="Jeong J.-H."/>
            <person name="Song I."/>
            <person name="Kim S."/>
            <person name="Choi T."/>
            <person name="Kim D."/>
            <person name="Ryu S."/>
            <person name="Kim W."/>
        </authorList>
    </citation>
    <scope>NUCLEOTIDE SEQUENCE [LARGE SCALE GENOMIC DNA]</scope>
    <source>
        <tissue evidence="1">Muscle</tissue>
    </source>
</reference>
<name>A0A5B7FKX5_PORTR</name>
<keyword evidence="2" id="KW-1185">Reference proteome</keyword>
<sequence>MSNPAVPSKSTERSYYQQEIKGILGHTCDFRLCQPRCVLPSALPSSQLRCAASCPPRSLSEVFDGLATVYEIFLISMGDYTYENQITCFCGESPALIRHLHVFLPRVPSIADEAGRGTGR</sequence>